<dbReference type="Proteomes" id="UP000332487">
    <property type="component" value="Unassembled WGS sequence"/>
</dbReference>
<dbReference type="InterPro" id="IPR041628">
    <property type="entry name" value="ChlI/MoxR_AAA_lid"/>
</dbReference>
<keyword evidence="3" id="KW-1185">Reference proteome</keyword>
<gene>
    <name evidence="2" type="ORF">UNLARM2_0197</name>
</gene>
<dbReference type="AlphaFoldDB" id="C7DGJ5"/>
<dbReference type="Gene3D" id="3.40.50.300">
    <property type="entry name" value="P-loop containing nucleotide triphosphate hydrolases"/>
    <property type="match status" value="1"/>
</dbReference>
<evidence type="ECO:0000259" key="1">
    <source>
        <dbReference type="SMART" id="SM00382"/>
    </source>
</evidence>
<dbReference type="PANTHER" id="PTHR42759">
    <property type="entry name" value="MOXR FAMILY PROTEIN"/>
    <property type="match status" value="1"/>
</dbReference>
<dbReference type="Pfam" id="PF17863">
    <property type="entry name" value="AAA_lid_2"/>
    <property type="match status" value="1"/>
</dbReference>
<sequence length="304" mass="33285">MDPKTAYEAVLAEVKKKISGKSDVIKLLFTAMVANGHILLEGVPGVAKTTMTKAIADAIQASFGRIQGTPDLEFKDIVGYMYMDDKNNLQLKKGPIFTNILLIDELNRAPPRTTTSLLEALEERQVTLGDSSLPLEKPFIAMATQNPLNIEGTTPLPKVLADRFLMRVAVEYPSIEEEQEMLRIKERESSTEIKKVLSTKDILDMQAMVDGIKTPEEVIKYITLVVNATRKDLHVVMGGSPRAEISFMRAGKALALINGNSEVSIDDIKFLARPVLSHRIVVRSTGGVGVNGIIDGIIASVKVE</sequence>
<dbReference type="EMBL" id="GG697238">
    <property type="protein sequence ID" value="EET90342.1"/>
    <property type="molecule type" value="Genomic_DNA"/>
</dbReference>
<dbReference type="InterPro" id="IPR027417">
    <property type="entry name" value="P-loop_NTPase"/>
</dbReference>
<dbReference type="InterPro" id="IPR050764">
    <property type="entry name" value="CbbQ/NirQ/NorQ/GpvN"/>
</dbReference>
<dbReference type="GO" id="GO:0016887">
    <property type="term" value="F:ATP hydrolysis activity"/>
    <property type="evidence" value="ECO:0007669"/>
    <property type="project" value="InterPro"/>
</dbReference>
<proteinExistence type="predicted"/>
<dbReference type="GO" id="GO:0005524">
    <property type="term" value="F:ATP binding"/>
    <property type="evidence" value="ECO:0007669"/>
    <property type="project" value="InterPro"/>
</dbReference>
<protein>
    <submittedName>
        <fullName evidence="2">ATPase associated with various cellular activities AAA_3</fullName>
    </submittedName>
</protein>
<reference evidence="2 3" key="2">
    <citation type="journal article" date="2010" name="Proc. Natl. Acad. Sci. U.S.A.">
        <title>Enigmatic, ultrasmall, uncultivated Archaea.</title>
        <authorList>
            <person name="Baker B.J."/>
            <person name="Comolli L.R."/>
            <person name="Dick G.J."/>
            <person name="Hauser L.J."/>
            <person name="Hyatt D."/>
            <person name="Dill B.D."/>
            <person name="Land M.L."/>
            <person name="Verberkmoes N.C."/>
            <person name="Hettich R.L."/>
            <person name="Banfield J.F."/>
        </authorList>
    </citation>
    <scope>NUCLEOTIDE SEQUENCE [LARGE SCALE GENOMIC DNA]</scope>
    <source>
        <strain evidence="2">ARMAN-2</strain>
    </source>
</reference>
<reference evidence="2 3" key="1">
    <citation type="journal article" date="2009" name="Genome Biol.">
        <title>Community-wide analysis of microbial genome sequence signatures.</title>
        <authorList>
            <person name="Dick G.J."/>
            <person name="Andersson A.F."/>
            <person name="Baker B.J."/>
            <person name="Simmons S.L."/>
            <person name="Thomas B.C."/>
            <person name="Yelton A.P."/>
            <person name="Banfield J.F."/>
        </authorList>
    </citation>
    <scope>NUCLEOTIDE SEQUENCE [LARGE SCALE GENOMIC DNA]</scope>
    <source>
        <strain evidence="2">ARMAN-2</strain>
    </source>
</reference>
<organism evidence="2 3">
    <name type="scientific">Candidatus Micrarchaeum acidiphilum ARMAN-2</name>
    <dbReference type="NCBI Taxonomy" id="425595"/>
    <lineage>
        <taxon>Archaea</taxon>
        <taxon>Candidatus Micrarchaeota</taxon>
        <taxon>Candidatus Micrarchaeia</taxon>
        <taxon>Candidatus Micrarchaeales</taxon>
        <taxon>Candidatus Micrarchaeaceae</taxon>
        <taxon>Candidatus Micrarchaeum</taxon>
    </lineage>
</organism>
<dbReference type="CDD" id="cd00009">
    <property type="entry name" value="AAA"/>
    <property type="match status" value="1"/>
</dbReference>
<dbReference type="SUPFAM" id="SSF52540">
    <property type="entry name" value="P-loop containing nucleoside triphosphate hydrolases"/>
    <property type="match status" value="1"/>
</dbReference>
<dbReference type="PANTHER" id="PTHR42759:SF1">
    <property type="entry name" value="MAGNESIUM-CHELATASE SUBUNIT CHLD"/>
    <property type="match status" value="1"/>
</dbReference>
<dbReference type="SMART" id="SM00382">
    <property type="entry name" value="AAA"/>
    <property type="match status" value="1"/>
</dbReference>
<dbReference type="Pfam" id="PF07726">
    <property type="entry name" value="AAA_3"/>
    <property type="match status" value="1"/>
</dbReference>
<dbReference type="InterPro" id="IPR003593">
    <property type="entry name" value="AAA+_ATPase"/>
</dbReference>
<name>C7DGJ5_MICA2</name>
<evidence type="ECO:0000313" key="2">
    <source>
        <dbReference type="EMBL" id="EET90342.1"/>
    </source>
</evidence>
<feature type="domain" description="AAA+ ATPase" evidence="1">
    <location>
        <begin position="34"/>
        <end position="174"/>
    </location>
</feature>
<evidence type="ECO:0000313" key="3">
    <source>
        <dbReference type="Proteomes" id="UP000332487"/>
    </source>
</evidence>
<dbReference type="PIRSF" id="PIRSF002849">
    <property type="entry name" value="AAA_ATPase_chaperone_MoxR_prd"/>
    <property type="match status" value="1"/>
</dbReference>
<dbReference type="Gene3D" id="1.10.8.80">
    <property type="entry name" value="Magnesium chelatase subunit I, C-Terminal domain"/>
    <property type="match status" value="1"/>
</dbReference>
<dbReference type="InterPro" id="IPR011703">
    <property type="entry name" value="ATPase_AAA-3"/>
</dbReference>
<accession>C7DGJ5</accession>